<feature type="region of interest" description="Disordered" evidence="1">
    <location>
        <begin position="1"/>
        <end position="57"/>
    </location>
</feature>
<gene>
    <name evidence="2" type="ORF">HJG59_008060</name>
</gene>
<evidence type="ECO:0000313" key="3">
    <source>
        <dbReference type="Proteomes" id="UP000550707"/>
    </source>
</evidence>
<proteinExistence type="predicted"/>
<evidence type="ECO:0000313" key="2">
    <source>
        <dbReference type="EMBL" id="KAF6501079.1"/>
    </source>
</evidence>
<keyword evidence="3" id="KW-1185">Reference proteome</keyword>
<evidence type="ECO:0000256" key="1">
    <source>
        <dbReference type="SAM" id="MobiDB-lite"/>
    </source>
</evidence>
<dbReference type="EMBL" id="JACASF010000001">
    <property type="protein sequence ID" value="KAF6501079.1"/>
    <property type="molecule type" value="Genomic_DNA"/>
</dbReference>
<dbReference type="AlphaFoldDB" id="A0A7J8JXH7"/>
<dbReference type="InParanoid" id="A0A7J8JXH7"/>
<name>A0A7J8JXH7_MOLMO</name>
<reference evidence="2 3" key="1">
    <citation type="journal article" date="2020" name="Nature">
        <title>Six reference-quality genomes reveal evolution of bat adaptations.</title>
        <authorList>
            <person name="Jebb D."/>
            <person name="Huang Z."/>
            <person name="Pippel M."/>
            <person name="Hughes G.M."/>
            <person name="Lavrichenko K."/>
            <person name="Devanna P."/>
            <person name="Winkler S."/>
            <person name="Jermiin L.S."/>
            <person name="Skirmuntt E.C."/>
            <person name="Katzourakis A."/>
            <person name="Burkitt-Gray L."/>
            <person name="Ray D.A."/>
            <person name="Sullivan K.A.M."/>
            <person name="Roscito J.G."/>
            <person name="Kirilenko B.M."/>
            <person name="Davalos L.M."/>
            <person name="Corthals A.P."/>
            <person name="Power M.L."/>
            <person name="Jones G."/>
            <person name="Ransome R.D."/>
            <person name="Dechmann D.K.N."/>
            <person name="Locatelli A.G."/>
            <person name="Puechmaille S.J."/>
            <person name="Fedrigo O."/>
            <person name="Jarvis E.D."/>
            <person name="Hiller M."/>
            <person name="Vernes S.C."/>
            <person name="Myers E.W."/>
            <person name="Teeling E.C."/>
        </authorList>
    </citation>
    <scope>NUCLEOTIDE SEQUENCE [LARGE SCALE GENOMIC DNA]</scope>
    <source>
        <strain evidence="2">MMolMol1</strain>
        <tissue evidence="2">Muscle</tissue>
    </source>
</reference>
<dbReference type="Proteomes" id="UP000550707">
    <property type="component" value="Unassembled WGS sequence"/>
</dbReference>
<accession>A0A7J8JXH7</accession>
<comment type="caution">
    <text evidence="2">The sequence shown here is derived from an EMBL/GenBank/DDBJ whole genome shotgun (WGS) entry which is preliminary data.</text>
</comment>
<organism evidence="2 3">
    <name type="scientific">Molossus molossus</name>
    <name type="common">Pallas' mastiff bat</name>
    <name type="synonym">Vespertilio molossus</name>
    <dbReference type="NCBI Taxonomy" id="27622"/>
    <lineage>
        <taxon>Eukaryota</taxon>
        <taxon>Metazoa</taxon>
        <taxon>Chordata</taxon>
        <taxon>Craniata</taxon>
        <taxon>Vertebrata</taxon>
        <taxon>Euteleostomi</taxon>
        <taxon>Mammalia</taxon>
        <taxon>Eutheria</taxon>
        <taxon>Laurasiatheria</taxon>
        <taxon>Chiroptera</taxon>
        <taxon>Yangochiroptera</taxon>
        <taxon>Molossidae</taxon>
        <taxon>Molossus</taxon>
    </lineage>
</organism>
<sequence length="134" mass="14452">MAPRSVTDVSATTKGNPCGVGTSRNLIRLRSGRQHPSWLVPGRRPRSTSPGAGADSSHVNLWFTHRTWFQEETEAGGRLQLSDSPTQAGFRKVKKSRAAEGVGKAAQVAQEARGCLWWITAPLPCLLQACKGSD</sequence>
<protein>
    <submittedName>
        <fullName evidence="2">Uncharacterized protein</fullName>
    </submittedName>
</protein>